<dbReference type="InterPro" id="IPR000847">
    <property type="entry name" value="LysR_HTH_N"/>
</dbReference>
<dbReference type="GO" id="GO:0003677">
    <property type="term" value="F:DNA binding"/>
    <property type="evidence" value="ECO:0007669"/>
    <property type="project" value="UniProtKB-KW"/>
</dbReference>
<dbReference type="RefSeq" id="WP_183985117.1">
    <property type="nucleotide sequence ID" value="NZ_JACHHG010000003.1"/>
</dbReference>
<evidence type="ECO:0000256" key="2">
    <source>
        <dbReference type="ARBA" id="ARBA00023015"/>
    </source>
</evidence>
<dbReference type="Proteomes" id="UP000569951">
    <property type="component" value="Unassembled WGS sequence"/>
</dbReference>
<evidence type="ECO:0000256" key="1">
    <source>
        <dbReference type="ARBA" id="ARBA00009437"/>
    </source>
</evidence>
<proteinExistence type="inferred from homology"/>
<dbReference type="EMBL" id="JACHHG010000003">
    <property type="protein sequence ID" value="MBB6097562.1"/>
    <property type="molecule type" value="Genomic_DNA"/>
</dbReference>
<keyword evidence="7" id="KW-1185">Reference proteome</keyword>
<dbReference type="GO" id="GO:0003700">
    <property type="term" value="F:DNA-binding transcription factor activity"/>
    <property type="evidence" value="ECO:0007669"/>
    <property type="project" value="InterPro"/>
</dbReference>
<evidence type="ECO:0000256" key="4">
    <source>
        <dbReference type="ARBA" id="ARBA00023163"/>
    </source>
</evidence>
<gene>
    <name evidence="6" type="ORF">HNR42_000979</name>
</gene>
<name>A0A841I0B4_9DEIO</name>
<protein>
    <submittedName>
        <fullName evidence="6">DNA-binding transcriptional LysR family regulator</fullName>
    </submittedName>
</protein>
<evidence type="ECO:0000313" key="7">
    <source>
        <dbReference type="Proteomes" id="UP000569951"/>
    </source>
</evidence>
<dbReference type="PROSITE" id="PS50931">
    <property type="entry name" value="HTH_LYSR"/>
    <property type="match status" value="1"/>
</dbReference>
<dbReference type="Pfam" id="PF03466">
    <property type="entry name" value="LysR_substrate"/>
    <property type="match status" value="1"/>
</dbReference>
<dbReference type="FunFam" id="1.10.10.10:FF:000001">
    <property type="entry name" value="LysR family transcriptional regulator"/>
    <property type="match status" value="1"/>
</dbReference>
<comment type="similarity">
    <text evidence="1">Belongs to the LysR transcriptional regulatory family.</text>
</comment>
<dbReference type="AlphaFoldDB" id="A0A841I0B4"/>
<accession>A0A841I0B4</accession>
<dbReference type="SUPFAM" id="SSF53850">
    <property type="entry name" value="Periplasmic binding protein-like II"/>
    <property type="match status" value="1"/>
</dbReference>
<keyword evidence="2" id="KW-0805">Transcription regulation</keyword>
<dbReference type="PANTHER" id="PTHR30419:SF2">
    <property type="entry name" value="LYSR FAMILY TRANSCRIPTIONAL REGULATOR"/>
    <property type="match status" value="1"/>
</dbReference>
<evidence type="ECO:0000313" key="6">
    <source>
        <dbReference type="EMBL" id="MBB6097562.1"/>
    </source>
</evidence>
<dbReference type="InterPro" id="IPR050950">
    <property type="entry name" value="HTH-type_LysR_regulators"/>
</dbReference>
<dbReference type="PRINTS" id="PR00039">
    <property type="entry name" value="HTHLYSR"/>
</dbReference>
<evidence type="ECO:0000256" key="3">
    <source>
        <dbReference type="ARBA" id="ARBA00023125"/>
    </source>
</evidence>
<keyword evidence="4" id="KW-0804">Transcription</keyword>
<dbReference type="Gene3D" id="1.10.10.10">
    <property type="entry name" value="Winged helix-like DNA-binding domain superfamily/Winged helix DNA-binding domain"/>
    <property type="match status" value="1"/>
</dbReference>
<dbReference type="GO" id="GO:0005829">
    <property type="term" value="C:cytosol"/>
    <property type="evidence" value="ECO:0007669"/>
    <property type="project" value="TreeGrafter"/>
</dbReference>
<dbReference type="InterPro" id="IPR005119">
    <property type="entry name" value="LysR_subst-bd"/>
</dbReference>
<dbReference type="CDD" id="cd05466">
    <property type="entry name" value="PBP2_LTTR_substrate"/>
    <property type="match status" value="1"/>
</dbReference>
<dbReference type="InterPro" id="IPR036390">
    <property type="entry name" value="WH_DNA-bd_sf"/>
</dbReference>
<organism evidence="6 7">
    <name type="scientific">Deinobacterium chartae</name>
    <dbReference type="NCBI Taxonomy" id="521158"/>
    <lineage>
        <taxon>Bacteria</taxon>
        <taxon>Thermotogati</taxon>
        <taxon>Deinococcota</taxon>
        <taxon>Deinococci</taxon>
        <taxon>Deinococcales</taxon>
        <taxon>Deinococcaceae</taxon>
        <taxon>Deinobacterium</taxon>
    </lineage>
</organism>
<dbReference type="PANTHER" id="PTHR30419">
    <property type="entry name" value="HTH-TYPE TRANSCRIPTIONAL REGULATOR YBHD"/>
    <property type="match status" value="1"/>
</dbReference>
<dbReference type="Gene3D" id="3.40.190.290">
    <property type="match status" value="1"/>
</dbReference>
<dbReference type="InterPro" id="IPR036388">
    <property type="entry name" value="WH-like_DNA-bd_sf"/>
</dbReference>
<sequence>MKPTLAQLRLFVAVADAGGFSEAAAELGMSQSSLSEAVGNLERALGKPLLRRGRHGVTLTDPGRRALEHARRALMAVDDLILAVAEVAELSGTLRVVSARSAATHLLPPAIAAFRRLHPHVSVELLDSETEAEAAETLLQQGRADLGILPLPARTSLLTWPYFSDEWLGVLPAASAPKRLEWSAFQGVPLILNAASPSAERLIRRHLEVHGVRVNQVQYVGEDSVILGMVKHGLGVTVLPRLAVLPLPDGLAALPLPAPLVRSLGIAVLPRRASLPMIAEFAALLRGRSDGPPPER</sequence>
<feature type="domain" description="HTH lysR-type" evidence="5">
    <location>
        <begin position="3"/>
        <end position="60"/>
    </location>
</feature>
<dbReference type="Pfam" id="PF00126">
    <property type="entry name" value="HTH_1"/>
    <property type="match status" value="1"/>
</dbReference>
<reference evidence="6 7" key="1">
    <citation type="submission" date="2020-08" db="EMBL/GenBank/DDBJ databases">
        <title>Genomic Encyclopedia of Type Strains, Phase IV (KMG-IV): sequencing the most valuable type-strain genomes for metagenomic binning, comparative biology and taxonomic classification.</title>
        <authorList>
            <person name="Goeker M."/>
        </authorList>
    </citation>
    <scope>NUCLEOTIDE SEQUENCE [LARGE SCALE GENOMIC DNA]</scope>
    <source>
        <strain evidence="6 7">DSM 21458</strain>
    </source>
</reference>
<comment type="caution">
    <text evidence="6">The sequence shown here is derived from an EMBL/GenBank/DDBJ whole genome shotgun (WGS) entry which is preliminary data.</text>
</comment>
<evidence type="ECO:0000259" key="5">
    <source>
        <dbReference type="PROSITE" id="PS50931"/>
    </source>
</evidence>
<dbReference type="SUPFAM" id="SSF46785">
    <property type="entry name" value="Winged helix' DNA-binding domain"/>
    <property type="match status" value="1"/>
</dbReference>
<keyword evidence="3 6" id="KW-0238">DNA-binding</keyword>